<dbReference type="RefSeq" id="WP_092009503.1">
    <property type="nucleotide sequence ID" value="NZ_FOYW01000001.1"/>
</dbReference>
<dbReference type="SUPFAM" id="SSF81593">
    <property type="entry name" value="Nucleotidyltransferase substrate binding subunit/domain"/>
    <property type="match status" value="1"/>
</dbReference>
<dbReference type="Pfam" id="PF08780">
    <property type="entry name" value="NTase_sub_bind"/>
    <property type="match status" value="1"/>
</dbReference>
<dbReference type="Proteomes" id="UP000198644">
    <property type="component" value="Unassembled WGS sequence"/>
</dbReference>
<evidence type="ECO:0000313" key="1">
    <source>
        <dbReference type="EMBL" id="SFR51456.1"/>
    </source>
</evidence>
<keyword evidence="1" id="KW-0808">Transferase</keyword>
<protein>
    <submittedName>
        <fullName evidence="1">Nucleotidyltransferase substrate binding protein, HI0074 family</fullName>
    </submittedName>
</protein>
<organism evidence="1 2">
    <name type="scientific">Marinobacter daqiaonensis</name>
    <dbReference type="NCBI Taxonomy" id="650891"/>
    <lineage>
        <taxon>Bacteria</taxon>
        <taxon>Pseudomonadati</taxon>
        <taxon>Pseudomonadota</taxon>
        <taxon>Gammaproteobacteria</taxon>
        <taxon>Pseudomonadales</taxon>
        <taxon>Marinobacteraceae</taxon>
        <taxon>Marinobacter</taxon>
    </lineage>
</organism>
<evidence type="ECO:0000313" key="2">
    <source>
        <dbReference type="Proteomes" id="UP000198644"/>
    </source>
</evidence>
<sequence length="142" mass="16844">MAEQDIRWVQRYRNFQRAFQQLDEAVQLGGERALSKLEKQGVIQAFEYTWELAWTTLRDFLKWQGISTMTGSRDTIREAFANGLVEDGEGWMAMLQDRNRTSHTYNEETAEQILQAIFNRYHGLFLDLKQRFEQEISRHGLH</sequence>
<dbReference type="AlphaFoldDB" id="A0A1I6HAC5"/>
<name>A0A1I6HAC5_9GAMM</name>
<reference evidence="1 2" key="1">
    <citation type="submission" date="2016-10" db="EMBL/GenBank/DDBJ databases">
        <authorList>
            <person name="de Groot N.N."/>
        </authorList>
    </citation>
    <scope>NUCLEOTIDE SEQUENCE [LARGE SCALE GENOMIC DNA]</scope>
    <source>
        <strain evidence="1 2">CGMCC 1.9167</strain>
    </source>
</reference>
<dbReference type="GO" id="GO:0016740">
    <property type="term" value="F:transferase activity"/>
    <property type="evidence" value="ECO:0007669"/>
    <property type="project" value="UniProtKB-KW"/>
</dbReference>
<accession>A0A1I6HAC5</accession>
<dbReference type="STRING" id="650891.SAMN05216203_1045"/>
<keyword evidence="2" id="KW-1185">Reference proteome</keyword>
<dbReference type="OrthoDB" id="9810452at2"/>
<dbReference type="InterPro" id="IPR010235">
    <property type="entry name" value="HepT"/>
</dbReference>
<gene>
    <name evidence="1" type="ORF">SAMN05216203_1045</name>
</gene>
<proteinExistence type="predicted"/>
<dbReference type="EMBL" id="FOYW01000001">
    <property type="protein sequence ID" value="SFR51456.1"/>
    <property type="molecule type" value="Genomic_DNA"/>
</dbReference>
<dbReference type="NCBIfam" id="TIGR01987">
    <property type="entry name" value="HI0074"/>
    <property type="match status" value="1"/>
</dbReference>
<dbReference type="Gene3D" id="1.20.120.330">
    <property type="entry name" value="Nucleotidyltransferases domain 2"/>
    <property type="match status" value="1"/>
</dbReference>